<name>I0YZG9_COCSC</name>
<keyword evidence="3" id="KW-1185">Reference proteome</keyword>
<feature type="compositionally biased region" description="Low complexity" evidence="1">
    <location>
        <begin position="227"/>
        <end position="240"/>
    </location>
</feature>
<sequence>MAQDPDKEMRSKVSLWNSSSGRSSVSLNSLLSGYFTEMQQLAEGTLLQPAAPTSEAAPQAAPELDQGAQDMLIQGLESFPISSCNSWGIPSLSNRMSLGVPTEAWAQQGPTHEWLARIARPPAPKIEAAIPEEQQVNLPLPPAAGPDSLGTSQWQGMALCSSVAASSAAETPIPGFLSLLRMGQPENQVRQPTWETYSLHTPGQLRVRGDTPVYTPDTKLGGGGSSEGAVGSEGAPGSAGNASQNNASHEQAESQEQANEKGRRSKEDVQKRNKEAQQRFRDRQKAKLKEAEDAADELRGKLEAVTREKAALEAQLAEFGRTLAQRDELIAQLRAGREVAGAAAEGPVARFPCNVTLTVYPNQHIQLAQADVINLRREDLVIIWKEYVNALSNLLPSGPVQLSDSAAQTISVLTQEATALMLCVADSSPAMFKSFAACKLDADAASGFGEDSVQLWGAVTGFLQLSARQRSELVAMRVACLSTLADVIDERNNIHAFLTAAMPAAVGARHTAAQYLKAHEGIEQLKDNLKKEHDLKVDWMTAVFCNVLEPVQVARAIVHSYPWAPDTMAVAAVVAAEGGDAEALTHLRADCSGGPGAYVQPRHNSLGELLHV</sequence>
<evidence type="ECO:0008006" key="4">
    <source>
        <dbReference type="Google" id="ProtNLM"/>
    </source>
</evidence>
<comment type="caution">
    <text evidence="2">The sequence shown here is derived from an EMBL/GenBank/DDBJ whole genome shotgun (WGS) entry which is preliminary data.</text>
</comment>
<evidence type="ECO:0000313" key="3">
    <source>
        <dbReference type="Proteomes" id="UP000007264"/>
    </source>
</evidence>
<feature type="region of interest" description="Disordered" evidence="1">
    <location>
        <begin position="195"/>
        <end position="295"/>
    </location>
</feature>
<evidence type="ECO:0000256" key="1">
    <source>
        <dbReference type="SAM" id="MobiDB-lite"/>
    </source>
</evidence>
<feature type="compositionally biased region" description="Basic and acidic residues" evidence="1">
    <location>
        <begin position="258"/>
        <end position="295"/>
    </location>
</feature>
<proteinExistence type="predicted"/>
<reference evidence="2 3" key="1">
    <citation type="journal article" date="2012" name="Genome Biol.">
        <title>The genome of the polar eukaryotic microalga coccomyxa subellipsoidea reveals traits of cold adaptation.</title>
        <authorList>
            <person name="Blanc G."/>
            <person name="Agarkova I."/>
            <person name="Grimwood J."/>
            <person name="Kuo A."/>
            <person name="Brueggeman A."/>
            <person name="Dunigan D."/>
            <person name="Gurnon J."/>
            <person name="Ladunga I."/>
            <person name="Lindquist E."/>
            <person name="Lucas S."/>
            <person name="Pangilinan J."/>
            <person name="Proschold T."/>
            <person name="Salamov A."/>
            <person name="Schmutz J."/>
            <person name="Weeks D."/>
            <person name="Yamada T."/>
            <person name="Claverie J.M."/>
            <person name="Grigoriev I."/>
            <person name="Van Etten J."/>
            <person name="Lomsadze A."/>
            <person name="Borodovsky M."/>
        </authorList>
    </citation>
    <scope>NUCLEOTIDE SEQUENCE [LARGE SCALE GENOMIC DNA]</scope>
    <source>
        <strain evidence="2 3">C-169</strain>
    </source>
</reference>
<dbReference type="KEGG" id="csl:COCSUDRAFT_66097"/>
<feature type="region of interest" description="Disordered" evidence="1">
    <location>
        <begin position="1"/>
        <end position="24"/>
    </location>
</feature>
<dbReference type="AlphaFoldDB" id="I0YZG9"/>
<dbReference type="RefSeq" id="XP_005648332.1">
    <property type="nucleotide sequence ID" value="XM_005648275.1"/>
</dbReference>
<gene>
    <name evidence="2" type="ORF">COCSUDRAFT_66097</name>
</gene>
<organism evidence="2 3">
    <name type="scientific">Coccomyxa subellipsoidea (strain C-169)</name>
    <name type="common">Green microalga</name>
    <dbReference type="NCBI Taxonomy" id="574566"/>
    <lineage>
        <taxon>Eukaryota</taxon>
        <taxon>Viridiplantae</taxon>
        <taxon>Chlorophyta</taxon>
        <taxon>core chlorophytes</taxon>
        <taxon>Trebouxiophyceae</taxon>
        <taxon>Trebouxiophyceae incertae sedis</taxon>
        <taxon>Coccomyxaceae</taxon>
        <taxon>Coccomyxa</taxon>
        <taxon>Coccomyxa subellipsoidea</taxon>
    </lineage>
</organism>
<dbReference type="Proteomes" id="UP000007264">
    <property type="component" value="Unassembled WGS sequence"/>
</dbReference>
<dbReference type="EMBL" id="AGSI01000007">
    <property type="protein sequence ID" value="EIE23788.1"/>
    <property type="molecule type" value="Genomic_DNA"/>
</dbReference>
<feature type="compositionally biased region" description="Polar residues" evidence="1">
    <location>
        <begin position="241"/>
        <end position="257"/>
    </location>
</feature>
<protein>
    <recommendedName>
        <fullName evidence="4">BZIP domain-containing protein</fullName>
    </recommendedName>
</protein>
<accession>I0YZG9</accession>
<dbReference type="OrthoDB" id="548708at2759"/>
<dbReference type="CDD" id="cd14688">
    <property type="entry name" value="bZIP_YAP"/>
    <property type="match status" value="1"/>
</dbReference>
<evidence type="ECO:0000313" key="2">
    <source>
        <dbReference type="EMBL" id="EIE23788.1"/>
    </source>
</evidence>
<feature type="compositionally biased region" description="Low complexity" evidence="1">
    <location>
        <begin position="13"/>
        <end position="24"/>
    </location>
</feature>
<dbReference type="GeneID" id="17041780"/>
<feature type="compositionally biased region" description="Basic and acidic residues" evidence="1">
    <location>
        <begin position="1"/>
        <end position="11"/>
    </location>
</feature>
<dbReference type="STRING" id="574566.I0YZG9"/>